<dbReference type="EMBL" id="JAGTJS010000001">
    <property type="protein sequence ID" value="KAH7274926.1"/>
    <property type="molecule type" value="Genomic_DNA"/>
</dbReference>
<dbReference type="Proteomes" id="UP000736672">
    <property type="component" value="Unassembled WGS sequence"/>
</dbReference>
<evidence type="ECO:0000256" key="8">
    <source>
        <dbReference type="SAM" id="MobiDB-lite"/>
    </source>
</evidence>
<evidence type="ECO:0000256" key="7">
    <source>
        <dbReference type="RuleBase" id="RU003346"/>
    </source>
</evidence>
<dbReference type="InterPro" id="IPR036259">
    <property type="entry name" value="MFS_trans_sf"/>
</dbReference>
<evidence type="ECO:0000256" key="9">
    <source>
        <dbReference type="SAM" id="Phobius"/>
    </source>
</evidence>
<dbReference type="Gene3D" id="1.20.1250.20">
    <property type="entry name" value="MFS general substrate transporter like domains"/>
    <property type="match status" value="1"/>
</dbReference>
<feature type="domain" description="Major facilitator superfamily (MFS) profile" evidence="10">
    <location>
        <begin position="54"/>
        <end position="501"/>
    </location>
</feature>
<dbReference type="InterPro" id="IPR005828">
    <property type="entry name" value="MFS_sugar_transport-like"/>
</dbReference>
<feature type="transmembrane region" description="Helical" evidence="9">
    <location>
        <begin position="219"/>
        <end position="242"/>
    </location>
</feature>
<keyword evidence="4 9" id="KW-0812">Transmembrane</keyword>
<dbReference type="SUPFAM" id="SSF103473">
    <property type="entry name" value="MFS general substrate transporter"/>
    <property type="match status" value="1"/>
</dbReference>
<dbReference type="NCBIfam" id="TIGR00879">
    <property type="entry name" value="SP"/>
    <property type="match status" value="1"/>
</dbReference>
<keyword evidence="3 7" id="KW-0813">Transport</keyword>
<evidence type="ECO:0000259" key="10">
    <source>
        <dbReference type="PROSITE" id="PS50850"/>
    </source>
</evidence>
<keyword evidence="6 9" id="KW-0472">Membrane</keyword>
<dbReference type="PANTHER" id="PTHR48022:SF5">
    <property type="entry name" value="ALPHA-GLUCOSIDES PERMEASE MPH2-RELATED"/>
    <property type="match status" value="1"/>
</dbReference>
<evidence type="ECO:0000313" key="12">
    <source>
        <dbReference type="Proteomes" id="UP000736672"/>
    </source>
</evidence>
<feature type="compositionally biased region" description="Polar residues" evidence="8">
    <location>
        <begin position="1"/>
        <end position="18"/>
    </location>
</feature>
<dbReference type="InterPro" id="IPR020846">
    <property type="entry name" value="MFS_dom"/>
</dbReference>
<feature type="transmembrane region" description="Helical" evidence="9">
    <location>
        <begin position="104"/>
        <end position="123"/>
    </location>
</feature>
<feature type="transmembrane region" description="Helical" evidence="9">
    <location>
        <begin position="404"/>
        <end position="425"/>
    </location>
</feature>
<feature type="transmembrane region" description="Helical" evidence="9">
    <location>
        <begin position="479"/>
        <end position="495"/>
    </location>
</feature>
<dbReference type="Pfam" id="PF00083">
    <property type="entry name" value="Sugar_tr"/>
    <property type="match status" value="1"/>
</dbReference>
<dbReference type="PANTHER" id="PTHR48022">
    <property type="entry name" value="PLASTIDIC GLUCOSE TRANSPORTER 4"/>
    <property type="match status" value="1"/>
</dbReference>
<feature type="transmembrane region" description="Helical" evidence="9">
    <location>
        <begin position="193"/>
        <end position="213"/>
    </location>
</feature>
<evidence type="ECO:0000256" key="5">
    <source>
        <dbReference type="ARBA" id="ARBA00022989"/>
    </source>
</evidence>
<dbReference type="GO" id="GO:0016020">
    <property type="term" value="C:membrane"/>
    <property type="evidence" value="ECO:0007669"/>
    <property type="project" value="UniProtKB-SubCell"/>
</dbReference>
<feature type="transmembrane region" description="Helical" evidence="9">
    <location>
        <begin position="446"/>
        <end position="467"/>
    </location>
</feature>
<feature type="transmembrane region" description="Helical" evidence="9">
    <location>
        <begin position="350"/>
        <end position="369"/>
    </location>
</feature>
<comment type="subcellular location">
    <subcellularLocation>
        <location evidence="1">Membrane</location>
        <topology evidence="1">Multi-pass membrane protein</topology>
    </subcellularLocation>
</comment>
<gene>
    <name evidence="11" type="ORF">B0J15DRAFT_473837</name>
</gene>
<evidence type="ECO:0000256" key="6">
    <source>
        <dbReference type="ARBA" id="ARBA00023136"/>
    </source>
</evidence>
<dbReference type="InterPro" id="IPR050360">
    <property type="entry name" value="MFS_Sugar_Transporters"/>
</dbReference>
<proteinExistence type="inferred from homology"/>
<dbReference type="PROSITE" id="PS50850">
    <property type="entry name" value="MFS"/>
    <property type="match status" value="1"/>
</dbReference>
<dbReference type="FunFam" id="1.20.1250.20:FF:000078">
    <property type="entry name" value="MFS maltose transporter, putative"/>
    <property type="match status" value="1"/>
</dbReference>
<keyword evidence="12" id="KW-1185">Reference proteome</keyword>
<evidence type="ECO:0000256" key="2">
    <source>
        <dbReference type="ARBA" id="ARBA00010992"/>
    </source>
</evidence>
<feature type="transmembrane region" description="Helical" evidence="9">
    <location>
        <begin position="314"/>
        <end position="338"/>
    </location>
</feature>
<feature type="region of interest" description="Disordered" evidence="8">
    <location>
        <begin position="1"/>
        <end position="21"/>
    </location>
</feature>
<accession>A0A9P9RCV5</accession>
<keyword evidence="5 9" id="KW-1133">Transmembrane helix</keyword>
<protein>
    <submittedName>
        <fullName evidence="11">Maltose permease MAL31</fullName>
    </submittedName>
</protein>
<evidence type="ECO:0000256" key="1">
    <source>
        <dbReference type="ARBA" id="ARBA00004141"/>
    </source>
</evidence>
<feature type="transmembrane region" description="Helical" evidence="9">
    <location>
        <begin position="135"/>
        <end position="158"/>
    </location>
</feature>
<dbReference type="InterPro" id="IPR003663">
    <property type="entry name" value="Sugar/inositol_transpt"/>
</dbReference>
<comment type="similarity">
    <text evidence="2 7">Belongs to the major facilitator superfamily. Sugar transporter (TC 2.A.1.1) family.</text>
</comment>
<reference evidence="11" key="1">
    <citation type="journal article" date="2021" name="Nat. Commun.">
        <title>Genetic determinants of endophytism in the Arabidopsis root mycobiome.</title>
        <authorList>
            <person name="Mesny F."/>
            <person name="Miyauchi S."/>
            <person name="Thiergart T."/>
            <person name="Pickel B."/>
            <person name="Atanasova L."/>
            <person name="Karlsson M."/>
            <person name="Huettel B."/>
            <person name="Barry K.W."/>
            <person name="Haridas S."/>
            <person name="Chen C."/>
            <person name="Bauer D."/>
            <person name="Andreopoulos W."/>
            <person name="Pangilinan J."/>
            <person name="LaButti K."/>
            <person name="Riley R."/>
            <person name="Lipzen A."/>
            <person name="Clum A."/>
            <person name="Drula E."/>
            <person name="Henrissat B."/>
            <person name="Kohler A."/>
            <person name="Grigoriev I.V."/>
            <person name="Martin F.M."/>
            <person name="Hacquard S."/>
        </authorList>
    </citation>
    <scope>NUCLEOTIDE SEQUENCE</scope>
    <source>
        <strain evidence="11">FSSC 5 MPI-SDFR-AT-0091</strain>
    </source>
</reference>
<feature type="transmembrane region" description="Helical" evidence="9">
    <location>
        <begin position="47"/>
        <end position="67"/>
    </location>
</feature>
<name>A0A9P9RCV5_FUSSL</name>
<evidence type="ECO:0000313" key="11">
    <source>
        <dbReference type="EMBL" id="KAH7274926.1"/>
    </source>
</evidence>
<feature type="transmembrane region" description="Helical" evidence="9">
    <location>
        <begin position="376"/>
        <end position="398"/>
    </location>
</feature>
<feature type="transmembrane region" description="Helical" evidence="9">
    <location>
        <begin position="164"/>
        <end position="181"/>
    </location>
</feature>
<organism evidence="11 12">
    <name type="scientific">Fusarium solani</name>
    <name type="common">Filamentous fungus</name>
    <dbReference type="NCBI Taxonomy" id="169388"/>
    <lineage>
        <taxon>Eukaryota</taxon>
        <taxon>Fungi</taxon>
        <taxon>Dikarya</taxon>
        <taxon>Ascomycota</taxon>
        <taxon>Pezizomycotina</taxon>
        <taxon>Sordariomycetes</taxon>
        <taxon>Hypocreomycetidae</taxon>
        <taxon>Hypocreales</taxon>
        <taxon>Nectriaceae</taxon>
        <taxon>Fusarium</taxon>
        <taxon>Fusarium solani species complex</taxon>
    </lineage>
</organism>
<dbReference type="GO" id="GO:0005351">
    <property type="term" value="F:carbohydrate:proton symporter activity"/>
    <property type="evidence" value="ECO:0007669"/>
    <property type="project" value="TreeGrafter"/>
</dbReference>
<sequence>MTALDHQNQGPTGKTEPTSAMEAQVLDDANIAVGTERGMTVRDSLRLWPKAVIFSFFISLAIIMEGYDTSLMSNFWAYPAFLERFGDDVDSDGNPIVSARWQTIILNSTQVGSIIGLFINGIITEWLGYRKTMIIAMITMIGAIFIPFFSTGLPMFLAGGIVQGIPWGIFQTLAVTYAADICPLKLRGYMTSWINMCWVIGQFLSVGILNGFIRRHDEWSYRIPFAIQWAWPIPIILATLFAPESPWWLIRKDRTDEARAAVEKLMTPRPDINFDMEAHLEMMRLTIQFEAQTAGAGGHYWDCFRGADRRRTEIAAMTWTTQAFCGAPFIGYGIQFMIQAGLNPDNGFSMNLGQMGLSLTGCIIAWWVMTHVGRRTMYVTGLAGMTIILLIIGFLGLASRKNSGASWAVGVLIMIMVFVFQLTVGPSCYTIVAETPSSQLRIKTVAIARASYNAGGFITNALMPQIIGRNAWNWGAKGGFFWAGVSALFLVWTWFRLPETKGLTYTDLDLLFEHEVPTRKFSPEAADILRPQLRSVAERGDKATVEQAEVA</sequence>
<comment type="caution">
    <text evidence="11">The sequence shown here is derived from an EMBL/GenBank/DDBJ whole genome shotgun (WGS) entry which is preliminary data.</text>
</comment>
<dbReference type="OrthoDB" id="6612291at2759"/>
<evidence type="ECO:0000256" key="3">
    <source>
        <dbReference type="ARBA" id="ARBA00022448"/>
    </source>
</evidence>
<dbReference type="AlphaFoldDB" id="A0A9P9RCV5"/>
<evidence type="ECO:0000256" key="4">
    <source>
        <dbReference type="ARBA" id="ARBA00022692"/>
    </source>
</evidence>